<name>A0ABT4MAB3_9BURK</name>
<gene>
    <name evidence="1" type="ORF">O4H32_13940</name>
</gene>
<dbReference type="RefSeq" id="WP_269360154.1">
    <property type="nucleotide sequence ID" value="NZ_JAPWHE010000014.1"/>
</dbReference>
<dbReference type="Proteomes" id="UP001068379">
    <property type="component" value="Unassembled WGS sequence"/>
</dbReference>
<accession>A0ABT4MAB3</accession>
<evidence type="ECO:0000313" key="1">
    <source>
        <dbReference type="EMBL" id="MCZ4331046.1"/>
    </source>
</evidence>
<organism evidence="1 2">
    <name type="scientific">Castellaniella denitrificans</name>
    <dbReference type="NCBI Taxonomy" id="56119"/>
    <lineage>
        <taxon>Bacteria</taxon>
        <taxon>Pseudomonadati</taxon>
        <taxon>Pseudomonadota</taxon>
        <taxon>Betaproteobacteria</taxon>
        <taxon>Burkholderiales</taxon>
        <taxon>Alcaligenaceae</taxon>
        <taxon>Castellaniella</taxon>
    </lineage>
</organism>
<reference evidence="1" key="1">
    <citation type="submission" date="2022-12" db="EMBL/GenBank/DDBJ databases">
        <title>Bacterial isolates from different developmental stages of Nematostella vectensis.</title>
        <authorList>
            <person name="Fraune S."/>
        </authorList>
    </citation>
    <scope>NUCLEOTIDE SEQUENCE</scope>
    <source>
        <strain evidence="1">G21619-S1</strain>
    </source>
</reference>
<protein>
    <submittedName>
        <fullName evidence="1">Uncharacterized protein</fullName>
    </submittedName>
</protein>
<keyword evidence="2" id="KW-1185">Reference proteome</keyword>
<evidence type="ECO:0000313" key="2">
    <source>
        <dbReference type="Proteomes" id="UP001068379"/>
    </source>
</evidence>
<proteinExistence type="predicted"/>
<dbReference type="EMBL" id="JAPWHE010000014">
    <property type="protein sequence ID" value="MCZ4331046.1"/>
    <property type="molecule type" value="Genomic_DNA"/>
</dbReference>
<sequence length="69" mass="7452">MSTRTIIEINHDHLTPSTCASLCSLVSQLGLSTITGELSRLDGGPINWGVGVRILGQRHHSETLTLEVK</sequence>
<comment type="caution">
    <text evidence="1">The sequence shown here is derived from an EMBL/GenBank/DDBJ whole genome shotgun (WGS) entry which is preliminary data.</text>
</comment>